<accession>A0A8J7C1N0</accession>
<feature type="domain" description="PilZ" evidence="1">
    <location>
        <begin position="146"/>
        <end position="210"/>
    </location>
</feature>
<evidence type="ECO:0000313" key="2">
    <source>
        <dbReference type="EMBL" id="MBD3867980.1"/>
    </source>
</evidence>
<dbReference type="Pfam" id="PF07238">
    <property type="entry name" value="PilZ"/>
    <property type="match status" value="1"/>
</dbReference>
<sequence length="223" mass="24650">MPPQKEWCQVCGAKHPAQEACPEDISPTGPERHSWRTTVNMRRGHETVGVVVAPAGNRWRARIVTYPSDFWTVSRGTAVMKFYADDPESAEKEAIDHIEAYIQKSGLTRAAEFLPVRFGSGADPDGKIGRRLCGWKIRFGHNTMNQEAVLGNASERGLFVQTENPLPAGSVVRLELDADGTRIPLRGTVAWVRVSRDTGRLAGMGVRLVRPPAMYLDSVKKLT</sequence>
<evidence type="ECO:0000259" key="1">
    <source>
        <dbReference type="Pfam" id="PF07238"/>
    </source>
</evidence>
<dbReference type="Proteomes" id="UP000648239">
    <property type="component" value="Unassembled WGS sequence"/>
</dbReference>
<dbReference type="AlphaFoldDB" id="A0A8J7C1N0"/>
<evidence type="ECO:0000313" key="3">
    <source>
        <dbReference type="Proteomes" id="UP000648239"/>
    </source>
</evidence>
<protein>
    <submittedName>
        <fullName evidence="2">PilZ domain-containing protein</fullName>
    </submittedName>
</protein>
<dbReference type="Gene3D" id="2.40.10.220">
    <property type="entry name" value="predicted glycosyltransferase like domains"/>
    <property type="match status" value="1"/>
</dbReference>
<dbReference type="EMBL" id="JACXWD010000019">
    <property type="protein sequence ID" value="MBD3867980.1"/>
    <property type="molecule type" value="Genomic_DNA"/>
</dbReference>
<organism evidence="2 3">
    <name type="scientific">Candidatus Polarisedimenticola svalbardensis</name>
    <dbReference type="NCBI Taxonomy" id="2886004"/>
    <lineage>
        <taxon>Bacteria</taxon>
        <taxon>Pseudomonadati</taxon>
        <taxon>Acidobacteriota</taxon>
        <taxon>Candidatus Polarisedimenticolia</taxon>
        <taxon>Candidatus Polarisedimenticolales</taxon>
        <taxon>Candidatus Polarisedimenticolaceae</taxon>
        <taxon>Candidatus Polarisedimenticola</taxon>
    </lineage>
</organism>
<comment type="caution">
    <text evidence="2">The sequence shown here is derived from an EMBL/GenBank/DDBJ whole genome shotgun (WGS) entry which is preliminary data.</text>
</comment>
<proteinExistence type="predicted"/>
<gene>
    <name evidence="2" type="ORF">IFK94_07640</name>
</gene>
<reference evidence="2 3" key="1">
    <citation type="submission" date="2020-08" db="EMBL/GenBank/DDBJ databases">
        <title>Acidobacteriota in marine sediments use diverse sulfur dissimilation pathways.</title>
        <authorList>
            <person name="Wasmund K."/>
        </authorList>
    </citation>
    <scope>NUCLEOTIDE SEQUENCE [LARGE SCALE GENOMIC DNA]</scope>
    <source>
        <strain evidence="2">MAG AM4</strain>
    </source>
</reference>
<name>A0A8J7C1N0_9BACT</name>
<dbReference type="InterPro" id="IPR009875">
    <property type="entry name" value="PilZ_domain"/>
</dbReference>
<dbReference type="GO" id="GO:0035438">
    <property type="term" value="F:cyclic-di-GMP binding"/>
    <property type="evidence" value="ECO:0007669"/>
    <property type="project" value="InterPro"/>
</dbReference>